<keyword evidence="6" id="KW-0808">Transferase</keyword>
<evidence type="ECO:0000256" key="7">
    <source>
        <dbReference type="ARBA" id="ARBA00022692"/>
    </source>
</evidence>
<evidence type="ECO:0000313" key="23">
    <source>
        <dbReference type="EMBL" id="TXR55897.1"/>
    </source>
</evidence>
<reference evidence="23 24" key="1">
    <citation type="submission" date="2019-07" db="EMBL/GenBank/DDBJ databases">
        <title>Quadrisphaera sp. strain DD2A genome sequencing and assembly.</title>
        <authorList>
            <person name="Kim I."/>
        </authorList>
    </citation>
    <scope>NUCLEOTIDE SEQUENCE [LARGE SCALE GENOMIC DNA]</scope>
    <source>
        <strain evidence="23 24">DD2A</strain>
    </source>
</reference>
<evidence type="ECO:0000256" key="1">
    <source>
        <dbReference type="ARBA" id="ARBA00004651"/>
    </source>
</evidence>
<evidence type="ECO:0000256" key="2">
    <source>
        <dbReference type="ARBA" id="ARBA00004752"/>
    </source>
</evidence>
<comment type="caution">
    <text evidence="23">The sequence shown here is derived from an EMBL/GenBank/DDBJ whole genome shotgun (WGS) entry which is preliminary data.</text>
</comment>
<feature type="transmembrane region" description="Helical" evidence="22">
    <location>
        <begin position="171"/>
        <end position="189"/>
    </location>
</feature>
<evidence type="ECO:0000256" key="13">
    <source>
        <dbReference type="ARBA" id="ARBA00023316"/>
    </source>
</evidence>
<keyword evidence="9" id="KW-0573">Peptidoglycan synthesis</keyword>
<comment type="similarity">
    <text evidence="16">Belongs to the SEDS family. FtsW subfamily.</text>
</comment>
<keyword evidence="8" id="KW-0133">Cell shape</keyword>
<gene>
    <name evidence="23" type="primary">ftsW</name>
    <name evidence="23" type="ORF">FMM08_12905</name>
</gene>
<feature type="transmembrane region" description="Helical" evidence="22">
    <location>
        <begin position="321"/>
        <end position="340"/>
    </location>
</feature>
<dbReference type="GO" id="GO:0071555">
    <property type="term" value="P:cell wall organization"/>
    <property type="evidence" value="ECO:0007669"/>
    <property type="project" value="UniProtKB-KW"/>
</dbReference>
<dbReference type="GO" id="GO:0015648">
    <property type="term" value="F:lipid-linked peptidoglycan transporter activity"/>
    <property type="evidence" value="ECO:0007669"/>
    <property type="project" value="TreeGrafter"/>
</dbReference>
<evidence type="ECO:0000256" key="3">
    <source>
        <dbReference type="ARBA" id="ARBA00022475"/>
    </source>
</evidence>
<dbReference type="PANTHER" id="PTHR30474:SF2">
    <property type="entry name" value="PEPTIDOGLYCAN GLYCOSYLTRANSFERASE FTSW-RELATED"/>
    <property type="match status" value="1"/>
</dbReference>
<dbReference type="InterPro" id="IPR013437">
    <property type="entry name" value="FtsW"/>
</dbReference>
<feature type="transmembrane region" description="Helical" evidence="22">
    <location>
        <begin position="57"/>
        <end position="78"/>
    </location>
</feature>
<sequence>MLVAIGLVMVLSSSSVEEIQAGSSPFAAVVSQSMFAVLGLVAMLVAARLPPVFWRRVAPVVVVVAAGLESLVLTPLGVGVGGNTNWIRLAPGVQGQPSEFGKIALVLWCALVLASKHKVIHQPLRWGLPLALGVLPVIGFVLAGGDLGTTMVMLLVVAGTIFAAGVPLRHLGLLAVVGLVGVAVAASTGNRVERINAFLTGNTDRQGTGYQATSGLYALASGGLTGLGLGGSRQKWSWLPEAHNDFIFAILGEELGLVGTLVVLALFVVFGWCCARVVRRSKDLFAAVLVAGVMVWVLGQAAVNIAVVIGLAPVLGVPLPLISAGGSALLCTLIGVGLVLSCARHSPGAQAALSARPGLVRRSLAVVSRGGRR</sequence>
<dbReference type="EC" id="2.4.99.28" evidence="19"/>
<keyword evidence="7 22" id="KW-0812">Transmembrane</keyword>
<evidence type="ECO:0000256" key="17">
    <source>
        <dbReference type="ARBA" id="ARBA00041185"/>
    </source>
</evidence>
<dbReference type="InterPro" id="IPR018365">
    <property type="entry name" value="Cell_cycle_FtsW-rel_CS"/>
</dbReference>
<evidence type="ECO:0000256" key="10">
    <source>
        <dbReference type="ARBA" id="ARBA00022989"/>
    </source>
</evidence>
<dbReference type="GO" id="GO:0051301">
    <property type="term" value="P:cell division"/>
    <property type="evidence" value="ECO:0007669"/>
    <property type="project" value="UniProtKB-KW"/>
</dbReference>
<dbReference type="OrthoDB" id="9768187at2"/>
<evidence type="ECO:0000256" key="14">
    <source>
        <dbReference type="ARBA" id="ARBA00032370"/>
    </source>
</evidence>
<dbReference type="PROSITE" id="PS00428">
    <property type="entry name" value="FTSW_RODA_SPOVE"/>
    <property type="match status" value="1"/>
</dbReference>
<keyword evidence="13" id="KW-0961">Cell wall biogenesis/degradation</keyword>
<keyword evidence="10 22" id="KW-1133">Transmembrane helix</keyword>
<keyword evidence="11 22" id="KW-0472">Membrane</keyword>
<accession>A0A5C8ZDL1</accession>
<dbReference type="GO" id="GO:0008360">
    <property type="term" value="P:regulation of cell shape"/>
    <property type="evidence" value="ECO:0007669"/>
    <property type="project" value="UniProtKB-KW"/>
</dbReference>
<dbReference type="InterPro" id="IPR001182">
    <property type="entry name" value="FtsW/RodA"/>
</dbReference>
<feature type="transmembrane region" description="Helical" evidence="22">
    <location>
        <begin position="26"/>
        <end position="45"/>
    </location>
</feature>
<comment type="subcellular location">
    <subcellularLocation>
        <location evidence="1">Cell membrane</location>
        <topology evidence="1">Multi-pass membrane protein</topology>
    </subcellularLocation>
</comment>
<feature type="transmembrane region" description="Helical" evidence="22">
    <location>
        <begin position="126"/>
        <end position="143"/>
    </location>
</feature>
<evidence type="ECO:0000256" key="15">
    <source>
        <dbReference type="ARBA" id="ARBA00033270"/>
    </source>
</evidence>
<keyword evidence="12" id="KW-0131">Cell cycle</keyword>
<evidence type="ECO:0000256" key="6">
    <source>
        <dbReference type="ARBA" id="ARBA00022679"/>
    </source>
</evidence>
<evidence type="ECO:0000256" key="4">
    <source>
        <dbReference type="ARBA" id="ARBA00022618"/>
    </source>
</evidence>
<feature type="transmembrane region" description="Helical" evidence="22">
    <location>
        <begin position="284"/>
        <end position="315"/>
    </location>
</feature>
<dbReference type="PANTHER" id="PTHR30474">
    <property type="entry name" value="CELL CYCLE PROTEIN"/>
    <property type="match status" value="1"/>
</dbReference>
<evidence type="ECO:0000256" key="12">
    <source>
        <dbReference type="ARBA" id="ARBA00023306"/>
    </source>
</evidence>
<comment type="catalytic activity">
    <reaction evidence="20">
        <text>[GlcNAc-(1-&gt;4)-Mur2Ac(oyl-L-Ala-gamma-D-Glu-L-Lys-D-Ala-D-Ala)](n)-di-trans,octa-cis-undecaprenyl diphosphate + beta-D-GlcNAc-(1-&gt;4)-Mur2Ac(oyl-L-Ala-gamma-D-Glu-L-Lys-D-Ala-D-Ala)-di-trans,octa-cis-undecaprenyl diphosphate = [GlcNAc-(1-&gt;4)-Mur2Ac(oyl-L-Ala-gamma-D-Glu-L-Lys-D-Ala-D-Ala)](n+1)-di-trans,octa-cis-undecaprenyl diphosphate + di-trans,octa-cis-undecaprenyl diphosphate + H(+)</text>
        <dbReference type="Rhea" id="RHEA:23708"/>
        <dbReference type="Rhea" id="RHEA-COMP:9602"/>
        <dbReference type="Rhea" id="RHEA-COMP:9603"/>
        <dbReference type="ChEBI" id="CHEBI:15378"/>
        <dbReference type="ChEBI" id="CHEBI:58405"/>
        <dbReference type="ChEBI" id="CHEBI:60033"/>
        <dbReference type="ChEBI" id="CHEBI:78435"/>
        <dbReference type="EC" id="2.4.99.28"/>
    </reaction>
</comment>
<protein>
    <recommendedName>
        <fullName evidence="17">Probable peptidoglycan glycosyltransferase FtsW</fullName>
        <ecNumber evidence="19">2.4.99.28</ecNumber>
    </recommendedName>
    <alternativeName>
        <fullName evidence="18">Cell division protein FtsW</fullName>
    </alternativeName>
    <alternativeName>
        <fullName evidence="15">Cell wall polymerase</fullName>
    </alternativeName>
    <alternativeName>
        <fullName evidence="14">Peptidoglycan polymerase</fullName>
    </alternativeName>
</protein>
<dbReference type="GO" id="GO:0008955">
    <property type="term" value="F:peptidoglycan glycosyltransferase activity"/>
    <property type="evidence" value="ECO:0007669"/>
    <property type="project" value="UniProtKB-EC"/>
</dbReference>
<comment type="pathway">
    <text evidence="2">Cell wall biogenesis; peptidoglycan biosynthesis.</text>
</comment>
<keyword evidence="3" id="KW-1003">Cell membrane</keyword>
<evidence type="ECO:0000256" key="20">
    <source>
        <dbReference type="ARBA" id="ARBA00049902"/>
    </source>
</evidence>
<keyword evidence="4" id="KW-0132">Cell division</keyword>
<name>A0A5C8ZDL1_9ACTN</name>
<feature type="transmembrane region" description="Helical" evidence="22">
    <location>
        <begin position="98"/>
        <end position="114"/>
    </location>
</feature>
<evidence type="ECO:0000256" key="22">
    <source>
        <dbReference type="SAM" id="Phobius"/>
    </source>
</evidence>
<evidence type="ECO:0000256" key="16">
    <source>
        <dbReference type="ARBA" id="ARBA00038053"/>
    </source>
</evidence>
<evidence type="ECO:0000256" key="21">
    <source>
        <dbReference type="ARBA" id="ARBA00049966"/>
    </source>
</evidence>
<proteinExistence type="inferred from homology"/>
<evidence type="ECO:0000256" key="9">
    <source>
        <dbReference type="ARBA" id="ARBA00022984"/>
    </source>
</evidence>
<feature type="transmembrane region" description="Helical" evidence="22">
    <location>
        <begin position="246"/>
        <end position="272"/>
    </location>
</feature>
<dbReference type="Pfam" id="PF01098">
    <property type="entry name" value="FTSW_RODA_SPOVE"/>
    <property type="match status" value="1"/>
</dbReference>
<organism evidence="23 24">
    <name type="scientific">Quadrisphaera setariae</name>
    <dbReference type="NCBI Taxonomy" id="2593304"/>
    <lineage>
        <taxon>Bacteria</taxon>
        <taxon>Bacillati</taxon>
        <taxon>Actinomycetota</taxon>
        <taxon>Actinomycetes</taxon>
        <taxon>Kineosporiales</taxon>
        <taxon>Kineosporiaceae</taxon>
        <taxon>Quadrisphaera</taxon>
    </lineage>
</organism>
<keyword evidence="5" id="KW-0328">Glycosyltransferase</keyword>
<evidence type="ECO:0000256" key="11">
    <source>
        <dbReference type="ARBA" id="ARBA00023136"/>
    </source>
</evidence>
<keyword evidence="24" id="KW-1185">Reference proteome</keyword>
<evidence type="ECO:0000256" key="19">
    <source>
        <dbReference type="ARBA" id="ARBA00044770"/>
    </source>
</evidence>
<dbReference type="GO" id="GO:0009252">
    <property type="term" value="P:peptidoglycan biosynthetic process"/>
    <property type="evidence" value="ECO:0007669"/>
    <property type="project" value="UniProtKB-KW"/>
</dbReference>
<dbReference type="NCBIfam" id="TIGR02614">
    <property type="entry name" value="ftsW"/>
    <property type="match status" value="1"/>
</dbReference>
<dbReference type="EMBL" id="VKAC01000007">
    <property type="protein sequence ID" value="TXR55897.1"/>
    <property type="molecule type" value="Genomic_DNA"/>
</dbReference>
<dbReference type="GO" id="GO:0032153">
    <property type="term" value="C:cell division site"/>
    <property type="evidence" value="ECO:0007669"/>
    <property type="project" value="TreeGrafter"/>
</dbReference>
<comment type="function">
    <text evidence="21">Peptidoglycan polymerase that is essential for cell division.</text>
</comment>
<evidence type="ECO:0000256" key="5">
    <source>
        <dbReference type="ARBA" id="ARBA00022676"/>
    </source>
</evidence>
<evidence type="ECO:0000313" key="24">
    <source>
        <dbReference type="Proteomes" id="UP000321234"/>
    </source>
</evidence>
<dbReference type="GO" id="GO:0005886">
    <property type="term" value="C:plasma membrane"/>
    <property type="evidence" value="ECO:0007669"/>
    <property type="project" value="UniProtKB-SubCell"/>
</dbReference>
<evidence type="ECO:0000256" key="8">
    <source>
        <dbReference type="ARBA" id="ARBA00022960"/>
    </source>
</evidence>
<evidence type="ECO:0000256" key="18">
    <source>
        <dbReference type="ARBA" id="ARBA00041418"/>
    </source>
</evidence>
<dbReference type="AlphaFoldDB" id="A0A5C8ZDL1"/>
<dbReference type="Proteomes" id="UP000321234">
    <property type="component" value="Unassembled WGS sequence"/>
</dbReference>